<feature type="domain" description="Transposase IS200-like" evidence="1">
    <location>
        <begin position="12"/>
        <end position="190"/>
    </location>
</feature>
<evidence type="ECO:0000259" key="1">
    <source>
        <dbReference type="SMART" id="SM01321"/>
    </source>
</evidence>
<sequence length="327" mass="37338">MPKARKQQISLEDTPYYHIVSRCVRRGFLCGDDPYSGKNYEHRRKWVEDRILQLTQSFAISVGAFAVMSNHTHLVLCVEVEQAQSWDIGEVLERWHRLFSGTPLTRQYCDEQSRETLSSGQVHQIEDLVQDYRQRLTDISWFMRSLNEPIARKANREDGCTGHFWEGRFKSQALLDEQALLSCMAYVDLNPIRAKLSKTPEDSDHTSIQLRIRAAINGKQPVKLKPFNSCDIDEAFTLPCHLNDYLELVEFSGRAMLDDKPGHIPAQCGTLLSRLGVKLESWLELTQGFEHQFCHLAGNVTSLQACRQADGLSRIRGSGNARRLFAA</sequence>
<keyword evidence="3" id="KW-1185">Reference proteome</keyword>
<reference evidence="3" key="1">
    <citation type="journal article" date="2019" name="Int. J. Syst. Evol. Microbiol.">
        <title>The Global Catalogue of Microorganisms (GCM) 10K type strain sequencing project: providing services to taxonomists for standard genome sequencing and annotation.</title>
        <authorList>
            <consortium name="The Broad Institute Genomics Platform"/>
            <consortium name="The Broad Institute Genome Sequencing Center for Infectious Disease"/>
            <person name="Wu L."/>
            <person name="Ma J."/>
        </authorList>
    </citation>
    <scope>NUCLEOTIDE SEQUENCE [LARGE SCALE GENOMIC DNA]</scope>
    <source>
        <strain evidence="3">JCM 18401</strain>
    </source>
</reference>
<accession>A0ABP9F0U1</accession>
<dbReference type="InterPro" id="IPR036515">
    <property type="entry name" value="Transposase_17_sf"/>
</dbReference>
<dbReference type="PANTHER" id="PTHR34322:SF2">
    <property type="entry name" value="TRANSPOSASE IS200-LIKE DOMAIN-CONTAINING PROTEIN"/>
    <property type="match status" value="1"/>
</dbReference>
<dbReference type="Gene3D" id="3.30.70.1290">
    <property type="entry name" value="Transposase IS200-like"/>
    <property type="match status" value="1"/>
</dbReference>
<name>A0ABP9F0U1_9GAMM</name>
<protein>
    <submittedName>
        <fullName evidence="2">Transposase</fullName>
    </submittedName>
</protein>
<dbReference type="Proteomes" id="UP001499988">
    <property type="component" value="Unassembled WGS sequence"/>
</dbReference>
<gene>
    <name evidence="2" type="ORF">GCM10023333_24540</name>
</gene>
<evidence type="ECO:0000313" key="2">
    <source>
        <dbReference type="EMBL" id="GAA4890369.1"/>
    </source>
</evidence>
<dbReference type="EMBL" id="BAABJZ010000082">
    <property type="protein sequence ID" value="GAA4890369.1"/>
    <property type="molecule type" value="Genomic_DNA"/>
</dbReference>
<dbReference type="PANTHER" id="PTHR34322">
    <property type="entry name" value="TRANSPOSASE, Y1_TNP DOMAIN-CONTAINING"/>
    <property type="match status" value="1"/>
</dbReference>
<dbReference type="SMART" id="SM01321">
    <property type="entry name" value="Y1_Tnp"/>
    <property type="match status" value="1"/>
</dbReference>
<organism evidence="2 3">
    <name type="scientific">Ferrimonas pelagia</name>
    <dbReference type="NCBI Taxonomy" id="1177826"/>
    <lineage>
        <taxon>Bacteria</taxon>
        <taxon>Pseudomonadati</taxon>
        <taxon>Pseudomonadota</taxon>
        <taxon>Gammaproteobacteria</taxon>
        <taxon>Alteromonadales</taxon>
        <taxon>Ferrimonadaceae</taxon>
        <taxon>Ferrimonas</taxon>
    </lineage>
</organism>
<proteinExistence type="predicted"/>
<dbReference type="RefSeq" id="WP_425557367.1">
    <property type="nucleotide sequence ID" value="NZ_BAABJZ010000082.1"/>
</dbReference>
<dbReference type="SUPFAM" id="SSF143422">
    <property type="entry name" value="Transposase IS200-like"/>
    <property type="match status" value="1"/>
</dbReference>
<evidence type="ECO:0000313" key="3">
    <source>
        <dbReference type="Proteomes" id="UP001499988"/>
    </source>
</evidence>
<dbReference type="InterPro" id="IPR002686">
    <property type="entry name" value="Transposase_17"/>
</dbReference>
<comment type="caution">
    <text evidence="2">The sequence shown here is derived from an EMBL/GenBank/DDBJ whole genome shotgun (WGS) entry which is preliminary data.</text>
</comment>